<gene>
    <name evidence="2" type="ORF">GO495_05325</name>
</gene>
<sequence>MKQLVLFFGLFAMISIQASAQKRNSSIANYSTALGVRVNPFLVGFTVKHFIAGPHAIEGIVSTNVSEQQNVTFTGLYEYHWNVFGKKEFLMYAGGGVHIGAYDRFDYYRDDYYRHGDGTYVTGGLDGIFGVEYTFKKIPLVLSADLKPYVNFSGGVHHFGEEIGGISARYTFK</sequence>
<keyword evidence="1" id="KW-0732">Signal</keyword>
<name>A0A6N8J425_9BACT</name>
<comment type="caution">
    <text evidence="2">The sequence shown here is derived from an EMBL/GenBank/DDBJ whole genome shotgun (WGS) entry which is preliminary data.</text>
</comment>
<accession>A0A6N8J425</accession>
<feature type="signal peptide" evidence="1">
    <location>
        <begin position="1"/>
        <end position="20"/>
    </location>
</feature>
<organism evidence="2 3">
    <name type="scientific">Chitinophaga oryziterrae</name>
    <dbReference type="NCBI Taxonomy" id="1031224"/>
    <lineage>
        <taxon>Bacteria</taxon>
        <taxon>Pseudomonadati</taxon>
        <taxon>Bacteroidota</taxon>
        <taxon>Chitinophagia</taxon>
        <taxon>Chitinophagales</taxon>
        <taxon>Chitinophagaceae</taxon>
        <taxon>Chitinophaga</taxon>
    </lineage>
</organism>
<evidence type="ECO:0008006" key="4">
    <source>
        <dbReference type="Google" id="ProtNLM"/>
    </source>
</evidence>
<proteinExistence type="predicted"/>
<dbReference type="RefSeq" id="WP_157298633.1">
    <property type="nucleotide sequence ID" value="NZ_BAAAZB010000005.1"/>
</dbReference>
<feature type="chain" id="PRO_5026753308" description="Outer membrane beta-barrel protein" evidence="1">
    <location>
        <begin position="21"/>
        <end position="173"/>
    </location>
</feature>
<dbReference type="Proteomes" id="UP000468388">
    <property type="component" value="Unassembled WGS sequence"/>
</dbReference>
<protein>
    <recommendedName>
        <fullName evidence="4">Outer membrane beta-barrel protein</fullName>
    </recommendedName>
</protein>
<evidence type="ECO:0000313" key="3">
    <source>
        <dbReference type="Proteomes" id="UP000468388"/>
    </source>
</evidence>
<dbReference type="OrthoDB" id="978645at2"/>
<keyword evidence="3" id="KW-1185">Reference proteome</keyword>
<dbReference type="EMBL" id="WRXO01000001">
    <property type="protein sequence ID" value="MVT39995.1"/>
    <property type="molecule type" value="Genomic_DNA"/>
</dbReference>
<reference evidence="2 3" key="1">
    <citation type="submission" date="2019-12" db="EMBL/GenBank/DDBJ databases">
        <title>The draft genomic sequence of strain Chitinophaga oryziterrae JCM 16595.</title>
        <authorList>
            <person name="Zhang X."/>
        </authorList>
    </citation>
    <scope>NUCLEOTIDE SEQUENCE [LARGE SCALE GENOMIC DNA]</scope>
    <source>
        <strain evidence="2 3">JCM 16595</strain>
    </source>
</reference>
<evidence type="ECO:0000313" key="2">
    <source>
        <dbReference type="EMBL" id="MVT39995.1"/>
    </source>
</evidence>
<evidence type="ECO:0000256" key="1">
    <source>
        <dbReference type="SAM" id="SignalP"/>
    </source>
</evidence>
<dbReference type="AlphaFoldDB" id="A0A6N8J425"/>